<evidence type="ECO:0000259" key="10">
    <source>
        <dbReference type="Pfam" id="PF20730"/>
    </source>
</evidence>
<sequence length="230" mass="26541">MNKLDFYSVTIELLVGFFSLLLVTNILGKPQISQLTPFHFISALVLGELLGNAVYDKEISIKYVVYAIALWGSLLFLVELLTQKVKRTRNFFQGSPSVLIRRGQIDYQELKKNRMDLNELLSLMRQKDVFSLREVEYAVLELNGSLSILKKSNYDFISRQDLQLPEKPVYLPGALIMDGEIIQDNLDNFGLPVTWLAEQLRTKGYKDAQDILYAEWQQNKDLLIIPYEQN</sequence>
<evidence type="ECO:0000256" key="1">
    <source>
        <dbReference type="ARBA" id="ARBA00004651"/>
    </source>
</evidence>
<proteinExistence type="inferred from homology"/>
<comment type="subcellular location">
    <subcellularLocation>
        <location evidence="1">Cell membrane</location>
        <topology evidence="1">Multi-pass membrane protein</topology>
    </subcellularLocation>
</comment>
<feature type="transmembrane region" description="Helical" evidence="8">
    <location>
        <begin position="61"/>
        <end position="81"/>
    </location>
</feature>
<evidence type="ECO:0000256" key="7">
    <source>
        <dbReference type="SAM" id="Coils"/>
    </source>
</evidence>
<evidence type="ECO:0000259" key="9">
    <source>
        <dbReference type="Pfam" id="PF04239"/>
    </source>
</evidence>
<dbReference type="PANTHER" id="PTHR34582">
    <property type="entry name" value="UPF0702 TRANSMEMBRANE PROTEIN YCAP"/>
    <property type="match status" value="1"/>
</dbReference>
<evidence type="ECO:0000256" key="4">
    <source>
        <dbReference type="ARBA" id="ARBA00022692"/>
    </source>
</evidence>
<accession>A0A1M6KM06</accession>
<evidence type="ECO:0000256" key="8">
    <source>
        <dbReference type="SAM" id="Phobius"/>
    </source>
</evidence>
<dbReference type="Proteomes" id="UP000184536">
    <property type="component" value="Unassembled WGS sequence"/>
</dbReference>
<dbReference type="AlphaFoldDB" id="A0A1M6KM06"/>
<evidence type="ECO:0000256" key="3">
    <source>
        <dbReference type="ARBA" id="ARBA00022475"/>
    </source>
</evidence>
<dbReference type="InterPro" id="IPR023090">
    <property type="entry name" value="UPF0702_alpha/beta_dom_sf"/>
</dbReference>
<organism evidence="11 12">
    <name type="scientific">Geosporobacter subterraneus DSM 17957</name>
    <dbReference type="NCBI Taxonomy" id="1121919"/>
    <lineage>
        <taxon>Bacteria</taxon>
        <taxon>Bacillati</taxon>
        <taxon>Bacillota</taxon>
        <taxon>Clostridia</taxon>
        <taxon>Peptostreptococcales</taxon>
        <taxon>Thermotaleaceae</taxon>
        <taxon>Geosporobacter</taxon>
    </lineage>
</organism>
<dbReference type="STRING" id="1121919.SAMN02745975_02444"/>
<keyword evidence="3" id="KW-1003">Cell membrane</keyword>
<dbReference type="Pfam" id="PF20730">
    <property type="entry name" value="YetF_N"/>
    <property type="match status" value="1"/>
</dbReference>
<dbReference type="Pfam" id="PF04239">
    <property type="entry name" value="DUF421"/>
    <property type="match status" value="1"/>
</dbReference>
<dbReference type="InterPro" id="IPR048454">
    <property type="entry name" value="YetF_N"/>
</dbReference>
<evidence type="ECO:0000256" key="5">
    <source>
        <dbReference type="ARBA" id="ARBA00022989"/>
    </source>
</evidence>
<evidence type="ECO:0000313" key="12">
    <source>
        <dbReference type="Proteomes" id="UP000184536"/>
    </source>
</evidence>
<keyword evidence="12" id="KW-1185">Reference proteome</keyword>
<keyword evidence="7" id="KW-0175">Coiled coil</keyword>
<evidence type="ECO:0000256" key="6">
    <source>
        <dbReference type="ARBA" id="ARBA00023136"/>
    </source>
</evidence>
<dbReference type="EMBL" id="FQZV01000031">
    <property type="protein sequence ID" value="SHJ59936.1"/>
    <property type="molecule type" value="Genomic_DNA"/>
</dbReference>
<evidence type="ECO:0000256" key="2">
    <source>
        <dbReference type="ARBA" id="ARBA00006448"/>
    </source>
</evidence>
<comment type="similarity">
    <text evidence="2">Belongs to the UPF0702 family.</text>
</comment>
<feature type="coiled-coil region" evidence="7">
    <location>
        <begin position="100"/>
        <end position="127"/>
    </location>
</feature>
<dbReference type="InterPro" id="IPR007353">
    <property type="entry name" value="DUF421"/>
</dbReference>
<name>A0A1M6KM06_9FIRM</name>
<keyword evidence="6 8" id="KW-0472">Membrane</keyword>
<dbReference type="RefSeq" id="WP_242946323.1">
    <property type="nucleotide sequence ID" value="NZ_FQZV01000031.1"/>
</dbReference>
<protein>
    <submittedName>
        <fullName evidence="11">Uncharacterized membrane protein YcaP, DUF421 family</fullName>
    </submittedName>
</protein>
<keyword evidence="5 8" id="KW-1133">Transmembrane helix</keyword>
<dbReference type="GO" id="GO:0005886">
    <property type="term" value="C:plasma membrane"/>
    <property type="evidence" value="ECO:0007669"/>
    <property type="project" value="UniProtKB-SubCell"/>
</dbReference>
<reference evidence="12" key="1">
    <citation type="submission" date="2016-11" db="EMBL/GenBank/DDBJ databases">
        <authorList>
            <person name="Varghese N."/>
            <person name="Submissions S."/>
        </authorList>
    </citation>
    <scope>NUCLEOTIDE SEQUENCE [LARGE SCALE GENOMIC DNA]</scope>
    <source>
        <strain evidence="12">DSM 17957</strain>
    </source>
</reference>
<feature type="transmembrane region" description="Helical" evidence="8">
    <location>
        <begin position="6"/>
        <end position="28"/>
    </location>
</feature>
<feature type="domain" description="YetF C-terminal" evidence="9">
    <location>
        <begin position="83"/>
        <end position="217"/>
    </location>
</feature>
<feature type="domain" description="YetF-like N-terminal transmembrane" evidence="10">
    <location>
        <begin position="7"/>
        <end position="80"/>
    </location>
</feature>
<dbReference type="Gene3D" id="3.30.240.20">
    <property type="entry name" value="bsu07140 like domains"/>
    <property type="match status" value="2"/>
</dbReference>
<keyword evidence="4 8" id="KW-0812">Transmembrane</keyword>
<gene>
    <name evidence="11" type="ORF">SAMN02745975_02444</name>
</gene>
<evidence type="ECO:0000313" key="11">
    <source>
        <dbReference type="EMBL" id="SHJ59936.1"/>
    </source>
</evidence>
<dbReference type="PANTHER" id="PTHR34582:SF5">
    <property type="entry name" value="UPF0702 TRANSMEMBRANE PROTEIN YETF"/>
    <property type="match status" value="1"/>
</dbReference>
<feature type="transmembrane region" description="Helical" evidence="8">
    <location>
        <begin position="35"/>
        <end position="55"/>
    </location>
</feature>